<dbReference type="EMBL" id="KF017583">
    <property type="protein sequence ID" value="AGT99245.1"/>
    <property type="molecule type" value="Genomic_DNA"/>
</dbReference>
<dbReference type="GO" id="GO:0039708">
    <property type="term" value="P:nuclear capsid assembly"/>
    <property type="evidence" value="ECO:0007669"/>
    <property type="project" value="UniProtKB-ARBA"/>
</dbReference>
<comment type="subunit">
    <molecule>Assemblin</molecule>
    <text evidence="9">Exists in a monomer-dimer equilibrium with the dimer being the active species.</text>
</comment>
<reference evidence="11 12" key="1">
    <citation type="submission" date="2013-05" db="EMBL/GenBank/DDBJ databases">
        <title>Genome organization and molecular characterization of porcine cytomegalovirus.</title>
        <authorList>
            <person name="Gu W."/>
            <person name="Zhou L."/>
            <person name="Ge X."/>
            <person name="Guo X."/>
            <person name="Yang H."/>
        </authorList>
    </citation>
    <scope>NUCLEOTIDE SEQUENCE [LARGE SCALE GENOMIC DNA]</scope>
    <source>
        <strain evidence="11 12">BJ09</strain>
    </source>
</reference>
<keyword evidence="3 9" id="KW-1188">Viral release from host cell</keyword>
<keyword evidence="4 9" id="KW-0645">Protease</keyword>
<dbReference type="EC" id="3.4.21.97" evidence="9"/>
<keyword evidence="8 9" id="KW-1035">Host cytoplasm</keyword>
<comment type="subunit">
    <molecule>Assembly protein</molecule>
    <text evidence="9">Homomultimer. Interacts with major capsid protein.</text>
</comment>
<dbReference type="InterPro" id="IPR035443">
    <property type="entry name" value="Herpes_virus_sf"/>
</dbReference>
<dbReference type="RefSeq" id="YP_008492990.1">
    <property type="nucleotide sequence ID" value="NC_022233.1"/>
</dbReference>
<keyword evidence="1 9" id="KW-0597">Phosphoprotein</keyword>
<comment type="subunit">
    <molecule>Capsid scaffolding protein</molecule>
    <text evidence="9">Homomultimer. Interacts with major capsid protein.</text>
</comment>
<keyword evidence="12" id="KW-1185">Reference proteome</keyword>
<comment type="subcellular location">
    <molecule>Assemblin</molecule>
    <subcellularLocation>
        <location evidence="9">Host nucleus</location>
    </subcellularLocation>
</comment>
<evidence type="ECO:0000256" key="10">
    <source>
        <dbReference type="SAM" id="MobiDB-lite"/>
    </source>
</evidence>
<feature type="active site" description="Charge relay system" evidence="9">
    <location>
        <position position="134"/>
    </location>
</feature>
<comment type="function">
    <text evidence="9">Assemblin: Protease that plays an essential role in virion assembly within the nucleus. Catalyzes the cleavage of the assembly protein after formation of the spherical procapsid. By that cleavage, the capsid matures and gains its icosahedral shape. The cleavage sites seem to include -Ala-Ser-, -Ala-Ala-, as well as Ala-Thr bonds. Assemblin and cleavages products are evicted from the capsid before or during DNA packaging.</text>
</comment>
<feature type="active site" description="Charge relay system" evidence="9">
    <location>
        <position position="117"/>
    </location>
</feature>
<organism evidence="11 12">
    <name type="scientific">Suid betaherpesvirus 2</name>
    <dbReference type="NCBI Taxonomy" id="1608255"/>
    <lineage>
        <taxon>Viruses</taxon>
        <taxon>Duplodnaviria</taxon>
        <taxon>Heunggongvirae</taxon>
        <taxon>Peploviricota</taxon>
        <taxon>Herviviricetes</taxon>
        <taxon>Herpesvirales</taxon>
        <taxon>Orthoherpesviridae</taxon>
        <taxon>Betaherpesvirinae</taxon>
        <taxon>Roseolovirus</taxon>
        <taxon>Roseolovirus suidbeta2</taxon>
    </lineage>
</organism>
<evidence type="ECO:0000256" key="7">
    <source>
        <dbReference type="ARBA" id="ARBA00022950"/>
    </source>
</evidence>
<evidence type="ECO:0000313" key="12">
    <source>
        <dbReference type="Proteomes" id="UP000243849"/>
    </source>
</evidence>
<comment type="domain">
    <text evidence="9">Region of interaction between pPR and pAP is called Amino conserved domain (ACD). The region of interaction with major capsid protein is called carboxyl conserved domain (CCD).</text>
</comment>
<sequence>MGFGDIYVSGYLVIYNEIPDDLNLYIARKTVQEALHHGRGRLLLNINHDERATIGIIDNLYDLDYGLFCCGRITSDSFLEIVDRAAPKSRLVRIGPSNGLDPDSVIEFLSSTFPGLSLSSRSDTENLDETFFNHVSICGAGLRRGTLAVYGRDLDWTVEKFKTISGKEKEHIVQNYKAVDVGGDLFRLDIYDLIANIVDISYIDKRFEKLKYDKKVGGIKSSTYIKASDCVRKVDDVDPAEPVVCEMSVCDVQDDNIRDAETGNDASRGEVLGDVIDCHGTADGGSESTDADRSEGGSSETVPERSKDSDVTPRDSEGTGINTIIAEHGGEVGSGPQDMAQPPAQNAALSGAVSQSASERIYLSKDAFDSLLTAATATNFNSRQQNWQAYPVSADMPAAGKQMVYPNGVPRELFNERQYVPVYPTCPDPANMYCHQYRHHAPYEPQYQLVDQYYSKRKRAVQQDLDDDMSFPGDVDYNSMKRRKRCRNEDEYREEFDRNYGKEVLEALNLIKKEILNIRNNNSRESYGNVLDSTTTGNGDKTTEKMSTVNASCVPKVMEAHDSNRIININRKLFASALDKIDVQ</sequence>
<feature type="region of interest" description="Interaction with major capsid protein" evidence="9">
    <location>
        <begin position="564"/>
        <end position="584"/>
    </location>
</feature>
<keyword evidence="7 9" id="KW-0118">Viral capsid assembly</keyword>
<feature type="site" description="Cleavage; by assemblin; Release site" evidence="9">
    <location>
        <begin position="227"/>
        <end position="228"/>
    </location>
</feature>
<dbReference type="GO" id="GO:0030430">
    <property type="term" value="C:host cell cytoplasm"/>
    <property type="evidence" value="ECO:0007669"/>
    <property type="project" value="UniProtKB-SubCell"/>
</dbReference>
<evidence type="ECO:0000256" key="1">
    <source>
        <dbReference type="ARBA" id="ARBA00022553"/>
    </source>
</evidence>
<evidence type="ECO:0000256" key="4">
    <source>
        <dbReference type="ARBA" id="ARBA00022670"/>
    </source>
</evidence>
<feature type="chain" id="PRO_5023330082" description="Assembly protein" evidence="9">
    <location>
        <begin position="228"/>
        <end position="584"/>
    </location>
</feature>
<dbReference type="Proteomes" id="UP000243849">
    <property type="component" value="Segment"/>
</dbReference>
<comment type="similarity">
    <text evidence="9">Belongs to the herpesviridae capsid scaffolding protein family.</text>
</comment>
<dbReference type="PRINTS" id="PR00236">
    <property type="entry name" value="HSVCAPSIDP40"/>
</dbReference>
<comment type="function">
    <text evidence="9">Assembly protein: Plays a major role in capsid assembly. Acts as a scaffold protein by binding major capsid protein. Multimerizes in the nucleus such as major capsid protein forms the icosahedral T=16 capsid. Cleaved by assemblin after capsid completion. The cleavages products are evicted from the capsid before or during DNA packaging.</text>
</comment>
<comment type="PTM">
    <text evidence="9">Capsid scaffolding protein: Capsid scaffolding protein is cleaved by assemblin after formation of the spherical procapsid. As a result, the capsid obtains its mature, icosahedral shape. Cleavages occur at two or more sites: release (R-site) and maturation (M-site).</text>
</comment>
<accession>U3GQ23</accession>
<evidence type="ECO:0000256" key="3">
    <source>
        <dbReference type="ARBA" id="ARBA00022612"/>
    </source>
</evidence>
<name>U3GQ23_9BETA</name>
<comment type="catalytic activity">
    <reaction evidence="9">
        <text>Cleaves -Ala-|-Ser- and -Ala-|-Ala- bonds in the scaffold protein.</text>
        <dbReference type="EC" id="3.4.21.97"/>
    </reaction>
</comment>
<proteinExistence type="inferred from homology"/>
<dbReference type="GO" id="GO:0042025">
    <property type="term" value="C:host cell nucleus"/>
    <property type="evidence" value="ECO:0007669"/>
    <property type="project" value="UniProtKB-SubCell"/>
</dbReference>
<evidence type="ECO:0000256" key="2">
    <source>
        <dbReference type="ARBA" id="ARBA00022562"/>
    </source>
</evidence>
<dbReference type="KEGG" id="vg:16747440"/>
<keyword evidence="5 9" id="KW-0378">Hydrolase</keyword>
<feature type="chain" id="PRO_5023330083" description="Assemblin" evidence="9">
    <location>
        <begin position="1"/>
        <end position="227"/>
    </location>
</feature>
<comment type="caution">
    <text evidence="9">Lacks conserved residue(s) required for the propagation of feature annotation.</text>
</comment>
<comment type="subcellular location">
    <molecule>Capsid scaffolding protein</molecule>
    <subcellularLocation>
        <location evidence="9">Host cytoplasm</location>
    </subcellularLocation>
</comment>
<dbReference type="GO" id="GO:0004252">
    <property type="term" value="F:serine-type endopeptidase activity"/>
    <property type="evidence" value="ECO:0007669"/>
    <property type="project" value="UniProtKB-UniRule"/>
</dbReference>
<dbReference type="Gene3D" id="3.20.16.10">
    <property type="entry name" value="Herpesvirus/Caudovirus protease domain"/>
    <property type="match status" value="1"/>
</dbReference>
<gene>
    <name evidence="11" type="primary">U53</name>
</gene>
<evidence type="ECO:0000256" key="5">
    <source>
        <dbReference type="ARBA" id="ARBA00022801"/>
    </source>
</evidence>
<dbReference type="InterPro" id="IPR001847">
    <property type="entry name" value="Peptidase_S21"/>
</dbReference>
<comment type="subcellular location">
    <molecule>Assembly protein</molecule>
    <subcellularLocation>
        <location evidence="9">Host nucleus</location>
    </subcellularLocation>
</comment>
<dbReference type="GO" id="GO:0019076">
    <property type="term" value="P:viral release from host cell"/>
    <property type="evidence" value="ECO:0007669"/>
    <property type="project" value="UniProtKB-UniRule"/>
</dbReference>
<comment type="function">
    <text evidence="9">Capsid scaffolding protein: Acts as a scaffold protein by binding major capsid protein in the cytoplasm, inducing the nuclear localization of both proteins. Multimerizes in the nucleus such as major capsid protein forms the icosahedral T=16 capsid. Autocatalytic cleavage releases the assembly protein, and subsequently abolishes interaction with major capsid protein. Cleavages products are evicted from the capsid before or during DNA packaging.</text>
</comment>
<keyword evidence="2 9" id="KW-1048">Host nucleus</keyword>
<feature type="chain" id="PRO_5023330081" description="Capsid scaffolding protein" evidence="9">
    <location>
        <begin position="1"/>
        <end position="584"/>
    </location>
</feature>
<dbReference type="SUPFAM" id="SSF50789">
    <property type="entry name" value="Herpes virus serine proteinase, assemblin"/>
    <property type="match status" value="1"/>
</dbReference>
<evidence type="ECO:0000313" key="11">
    <source>
        <dbReference type="EMBL" id="AGT99245.1"/>
    </source>
</evidence>
<dbReference type="GO" id="GO:0042802">
    <property type="term" value="F:identical protein binding"/>
    <property type="evidence" value="ECO:0007669"/>
    <property type="project" value="UniProtKB-UniRule"/>
</dbReference>
<dbReference type="OrthoDB" id="9131at10239"/>
<evidence type="ECO:0000256" key="6">
    <source>
        <dbReference type="ARBA" id="ARBA00022825"/>
    </source>
</evidence>
<protein>
    <recommendedName>
        <fullName evidence="9">Capsid scaffolding protein</fullName>
    </recommendedName>
    <alternativeName>
        <fullName evidence="9">Protease precursor</fullName>
        <shortName evidence="9">pPR</shortName>
    </alternativeName>
    <component>
        <recommendedName>
            <fullName evidence="9">Assemblin</fullName>
            <ecNumber evidence="9">3.4.21.97</ecNumber>
        </recommendedName>
        <alternativeName>
            <fullName evidence="9">Protease</fullName>
            <shortName evidence="9">Pr</shortName>
        </alternativeName>
    </component>
    <component>
        <recommendedName>
            <fullName evidence="9">Assembly protein</fullName>
            <shortName evidence="9">AP</shortName>
        </recommendedName>
        <alternativeName>
            <fullName evidence="9">Capsid assembly protein</fullName>
        </alternativeName>
    </component>
</protein>
<feature type="compositionally biased region" description="Basic and acidic residues" evidence="10">
    <location>
        <begin position="302"/>
        <end position="317"/>
    </location>
</feature>
<evidence type="ECO:0000256" key="8">
    <source>
        <dbReference type="ARBA" id="ARBA00023200"/>
    </source>
</evidence>
<feature type="region of interest" description="Disordered" evidence="10">
    <location>
        <begin position="276"/>
        <end position="351"/>
    </location>
</feature>
<dbReference type="GO" id="GO:0006508">
    <property type="term" value="P:proteolysis"/>
    <property type="evidence" value="ECO:0007669"/>
    <property type="project" value="UniProtKB-KW"/>
</dbReference>
<dbReference type="GeneID" id="16747440"/>
<feature type="active site" description="Charge relay system" evidence="9">
    <location>
        <position position="48"/>
    </location>
</feature>
<keyword evidence="6 9" id="KW-0720">Serine protease</keyword>
<dbReference type="HAMAP" id="MF_04008">
    <property type="entry name" value="HSV_SCAF"/>
    <property type="match status" value="1"/>
</dbReference>
<dbReference type="Pfam" id="PF00716">
    <property type="entry name" value="Peptidase_S21"/>
    <property type="match status" value="1"/>
</dbReference>
<evidence type="ECO:0000256" key="9">
    <source>
        <dbReference type="HAMAP-Rule" id="MF_04008"/>
    </source>
</evidence>